<evidence type="ECO:0000313" key="2">
    <source>
        <dbReference type="EMBL" id="GIY25465.1"/>
    </source>
</evidence>
<gene>
    <name evidence="2" type="ORF">CEXT_625061</name>
</gene>
<feature type="compositionally biased region" description="Polar residues" evidence="1">
    <location>
        <begin position="150"/>
        <end position="165"/>
    </location>
</feature>
<protein>
    <submittedName>
        <fullName evidence="2">Uncharacterized protein</fullName>
    </submittedName>
</protein>
<accession>A0AAV4RVK5</accession>
<proteinExistence type="predicted"/>
<dbReference type="AlphaFoldDB" id="A0AAV4RVK5"/>
<feature type="region of interest" description="Disordered" evidence="1">
    <location>
        <begin position="120"/>
        <end position="165"/>
    </location>
</feature>
<keyword evidence="3" id="KW-1185">Reference proteome</keyword>
<feature type="compositionally biased region" description="Polar residues" evidence="1">
    <location>
        <begin position="121"/>
        <end position="133"/>
    </location>
</feature>
<evidence type="ECO:0000256" key="1">
    <source>
        <dbReference type="SAM" id="MobiDB-lite"/>
    </source>
</evidence>
<comment type="caution">
    <text evidence="2">The sequence shown here is derived from an EMBL/GenBank/DDBJ whole genome shotgun (WGS) entry which is preliminary data.</text>
</comment>
<sequence length="165" mass="18182">MSRRHRIRKLSGGPAENAESHEGSVPRSRQTRIICPPRGGLQRFGFVAPIVSHQANGAVESMPFRKSDTTDCYDSTHLLRSFLRYAPPVPMSDIADSETLIISIVFFTLSPEPVACRNNERTSWTNESPQSSNKSKDPPSEKGPTLMTFHPTSQDAASSCPQQPS</sequence>
<dbReference type="Proteomes" id="UP001054945">
    <property type="component" value="Unassembled WGS sequence"/>
</dbReference>
<dbReference type="EMBL" id="BPLR01008546">
    <property type="protein sequence ID" value="GIY25465.1"/>
    <property type="molecule type" value="Genomic_DNA"/>
</dbReference>
<name>A0AAV4RVK5_CAEEX</name>
<organism evidence="2 3">
    <name type="scientific">Caerostris extrusa</name>
    <name type="common">Bark spider</name>
    <name type="synonym">Caerostris bankana</name>
    <dbReference type="NCBI Taxonomy" id="172846"/>
    <lineage>
        <taxon>Eukaryota</taxon>
        <taxon>Metazoa</taxon>
        <taxon>Ecdysozoa</taxon>
        <taxon>Arthropoda</taxon>
        <taxon>Chelicerata</taxon>
        <taxon>Arachnida</taxon>
        <taxon>Araneae</taxon>
        <taxon>Araneomorphae</taxon>
        <taxon>Entelegynae</taxon>
        <taxon>Araneoidea</taxon>
        <taxon>Araneidae</taxon>
        <taxon>Caerostris</taxon>
    </lineage>
</organism>
<evidence type="ECO:0000313" key="3">
    <source>
        <dbReference type="Proteomes" id="UP001054945"/>
    </source>
</evidence>
<feature type="region of interest" description="Disordered" evidence="1">
    <location>
        <begin position="1"/>
        <end position="31"/>
    </location>
</feature>
<reference evidence="2 3" key="1">
    <citation type="submission" date="2021-06" db="EMBL/GenBank/DDBJ databases">
        <title>Caerostris extrusa draft genome.</title>
        <authorList>
            <person name="Kono N."/>
            <person name="Arakawa K."/>
        </authorList>
    </citation>
    <scope>NUCLEOTIDE SEQUENCE [LARGE SCALE GENOMIC DNA]</scope>
</reference>